<accession>A0ABS2R9V2</accession>
<evidence type="ECO:0000313" key="2">
    <source>
        <dbReference type="Proteomes" id="UP000823485"/>
    </source>
</evidence>
<dbReference type="RefSeq" id="WP_205179393.1">
    <property type="nucleotide sequence ID" value="NZ_JAFBFH010000014.1"/>
</dbReference>
<dbReference type="EMBL" id="JAFBFH010000014">
    <property type="protein sequence ID" value="MBM7715381.1"/>
    <property type="molecule type" value="Genomic_DNA"/>
</dbReference>
<comment type="caution">
    <text evidence="1">The sequence shown here is derived from an EMBL/GenBank/DDBJ whole genome shotgun (WGS) entry which is preliminary data.</text>
</comment>
<evidence type="ECO:0000313" key="1">
    <source>
        <dbReference type="EMBL" id="MBM7715381.1"/>
    </source>
</evidence>
<organism evidence="1 2">
    <name type="scientific">Siminovitchia thermophila</name>
    <dbReference type="NCBI Taxonomy" id="1245522"/>
    <lineage>
        <taxon>Bacteria</taxon>
        <taxon>Bacillati</taxon>
        <taxon>Bacillota</taxon>
        <taxon>Bacilli</taxon>
        <taxon>Bacillales</taxon>
        <taxon>Bacillaceae</taxon>
        <taxon>Siminovitchia</taxon>
    </lineage>
</organism>
<name>A0ABS2R9V2_9BACI</name>
<gene>
    <name evidence="1" type="ORF">JOC94_002368</name>
</gene>
<reference evidence="1 2" key="1">
    <citation type="submission" date="2021-01" db="EMBL/GenBank/DDBJ databases">
        <title>Genomic Encyclopedia of Type Strains, Phase IV (KMG-IV): sequencing the most valuable type-strain genomes for metagenomic binning, comparative biology and taxonomic classification.</title>
        <authorList>
            <person name="Goeker M."/>
        </authorList>
    </citation>
    <scope>NUCLEOTIDE SEQUENCE [LARGE SCALE GENOMIC DNA]</scope>
    <source>
        <strain evidence="1 2">DSM 105453</strain>
    </source>
</reference>
<proteinExistence type="predicted"/>
<dbReference type="Proteomes" id="UP000823485">
    <property type="component" value="Unassembled WGS sequence"/>
</dbReference>
<keyword evidence="2" id="KW-1185">Reference proteome</keyword>
<protein>
    <submittedName>
        <fullName evidence="1">Uncharacterized protein</fullName>
    </submittedName>
</protein>
<sequence>MNIIANQDKIGTSKFDLLLFKSFYLLSFKKSKWLAVKIEEIKKDLETIKKRKVF</sequence>